<proteinExistence type="predicted"/>
<evidence type="ECO:0000256" key="2">
    <source>
        <dbReference type="SAM" id="MobiDB-lite"/>
    </source>
</evidence>
<gene>
    <name evidence="3" type="ORF">JKF63_04399</name>
</gene>
<evidence type="ECO:0000313" key="3">
    <source>
        <dbReference type="EMBL" id="KAG5504952.1"/>
    </source>
</evidence>
<dbReference type="RefSeq" id="XP_067757213.1">
    <property type="nucleotide sequence ID" value="XM_067900384.1"/>
</dbReference>
<name>A0A836LC92_9TRYP</name>
<dbReference type="GeneID" id="94290461"/>
<accession>A0A836LC92</accession>
<feature type="compositionally biased region" description="Basic and acidic residues" evidence="2">
    <location>
        <begin position="72"/>
        <end position="88"/>
    </location>
</feature>
<sequence length="435" mass="49164">MSDIQQQHHSVDRESNMSAARDNAEANLDDVERPRSTNSSEDAGRRDSLGYPTPKTPDLSAGRAPINGSVPVHEETSKPAEEIEKRDANIGSPKSHPSSRGTSQQSAVARNGFGTAAAGATCEATPQTPEDYEAAIEAMRRECQRVSLSADSLEERLQLYSEVVSLRKELAVVQEDEQRLRQQLRASKAVVASSDLTVGKDVAIFEDEAQQSTLQKVWAEESEYNNPDTMEWASIDVGGLRERVDAAHKKYVAAIAKADKLYEKLEEAINETTELRDREKATIMENHEREMEGLGVARDQARQIASEKSYHRHRGTAKGSAVLLTQDKKHTMRQHRVAEVEFRTTEQVEKMKKELVELMEQVKLLKRHLDDSRQVTEAKRREYEETLKVVESEGADAREIKELFTKEEEELKELKADLQGVLHYLRAKNREEECW</sequence>
<feature type="compositionally biased region" description="Polar residues" evidence="2">
    <location>
        <begin position="95"/>
        <end position="108"/>
    </location>
</feature>
<protein>
    <submittedName>
        <fullName evidence="3">Uncharacterized protein</fullName>
    </submittedName>
</protein>
<feature type="coiled-coil region" evidence="1">
    <location>
        <begin position="348"/>
        <end position="417"/>
    </location>
</feature>
<comment type="caution">
    <text evidence="3">The sequence shown here is derived from an EMBL/GenBank/DDBJ whole genome shotgun (WGS) entry which is preliminary data.</text>
</comment>
<dbReference type="OrthoDB" id="265772at2759"/>
<evidence type="ECO:0000313" key="4">
    <source>
        <dbReference type="Proteomes" id="UP000674318"/>
    </source>
</evidence>
<feature type="region of interest" description="Disordered" evidence="2">
    <location>
        <begin position="1"/>
        <end position="112"/>
    </location>
</feature>
<keyword evidence="4" id="KW-1185">Reference proteome</keyword>
<reference evidence="3 4" key="1">
    <citation type="submission" date="2021-02" db="EMBL/GenBank/DDBJ databases">
        <title>Porcisia hertigi Genome sequencing and assembly.</title>
        <authorList>
            <person name="Almutairi H."/>
            <person name="Gatherer D."/>
        </authorList>
    </citation>
    <scope>NUCLEOTIDE SEQUENCE [LARGE SCALE GENOMIC DNA]</scope>
    <source>
        <strain evidence="3 4">C119</strain>
    </source>
</reference>
<feature type="coiled-coil region" evidence="1">
    <location>
        <begin position="248"/>
        <end position="304"/>
    </location>
</feature>
<dbReference type="Proteomes" id="UP000674318">
    <property type="component" value="Unassembled WGS sequence"/>
</dbReference>
<evidence type="ECO:0000256" key="1">
    <source>
        <dbReference type="SAM" id="Coils"/>
    </source>
</evidence>
<feature type="coiled-coil region" evidence="1">
    <location>
        <begin position="136"/>
        <end position="183"/>
    </location>
</feature>
<dbReference type="EMBL" id="JAFJZO010000022">
    <property type="protein sequence ID" value="KAG5504952.1"/>
    <property type="molecule type" value="Genomic_DNA"/>
</dbReference>
<keyword evidence="1" id="KW-0175">Coiled coil</keyword>
<dbReference type="AlphaFoldDB" id="A0A836LC92"/>
<organism evidence="3 4">
    <name type="scientific">Porcisia hertigi</name>
    <dbReference type="NCBI Taxonomy" id="2761500"/>
    <lineage>
        <taxon>Eukaryota</taxon>
        <taxon>Discoba</taxon>
        <taxon>Euglenozoa</taxon>
        <taxon>Kinetoplastea</taxon>
        <taxon>Metakinetoplastina</taxon>
        <taxon>Trypanosomatida</taxon>
        <taxon>Trypanosomatidae</taxon>
        <taxon>Leishmaniinae</taxon>
        <taxon>Porcisia</taxon>
    </lineage>
</organism>
<dbReference type="KEGG" id="phet:94290461"/>